<reference evidence="1 2" key="1">
    <citation type="journal article" date="2019" name="Commun. Biol.">
        <title>The bagworm genome reveals a unique fibroin gene that provides high tensile strength.</title>
        <authorList>
            <person name="Kono N."/>
            <person name="Nakamura H."/>
            <person name="Ohtoshi R."/>
            <person name="Tomita M."/>
            <person name="Numata K."/>
            <person name="Arakawa K."/>
        </authorList>
    </citation>
    <scope>NUCLEOTIDE SEQUENCE [LARGE SCALE GENOMIC DNA]</scope>
</reference>
<dbReference type="Proteomes" id="UP000299102">
    <property type="component" value="Unassembled WGS sequence"/>
</dbReference>
<name>A0A4C1ZKR7_EUMVA</name>
<sequence>MSPCWQQKTLRQLQREAIRAVKALTRLLWLYELLPRARIYLARKASARPGHFVAARAVRVKRSIKITAREAGEVTSAAP</sequence>
<proteinExistence type="predicted"/>
<evidence type="ECO:0000313" key="1">
    <source>
        <dbReference type="EMBL" id="GBP87902.1"/>
    </source>
</evidence>
<dbReference type="AlphaFoldDB" id="A0A4C1ZKR7"/>
<keyword evidence="2" id="KW-1185">Reference proteome</keyword>
<evidence type="ECO:0000313" key="2">
    <source>
        <dbReference type="Proteomes" id="UP000299102"/>
    </source>
</evidence>
<gene>
    <name evidence="1" type="ORF">EVAR_66381_1</name>
</gene>
<protein>
    <submittedName>
        <fullName evidence="1">Uncharacterized protein</fullName>
    </submittedName>
</protein>
<organism evidence="1 2">
    <name type="scientific">Eumeta variegata</name>
    <name type="common">Bagworm moth</name>
    <name type="synonym">Eumeta japonica</name>
    <dbReference type="NCBI Taxonomy" id="151549"/>
    <lineage>
        <taxon>Eukaryota</taxon>
        <taxon>Metazoa</taxon>
        <taxon>Ecdysozoa</taxon>
        <taxon>Arthropoda</taxon>
        <taxon>Hexapoda</taxon>
        <taxon>Insecta</taxon>
        <taxon>Pterygota</taxon>
        <taxon>Neoptera</taxon>
        <taxon>Endopterygota</taxon>
        <taxon>Lepidoptera</taxon>
        <taxon>Glossata</taxon>
        <taxon>Ditrysia</taxon>
        <taxon>Tineoidea</taxon>
        <taxon>Psychidae</taxon>
        <taxon>Oiketicinae</taxon>
        <taxon>Eumeta</taxon>
    </lineage>
</organism>
<comment type="caution">
    <text evidence="1">The sequence shown here is derived from an EMBL/GenBank/DDBJ whole genome shotgun (WGS) entry which is preliminary data.</text>
</comment>
<dbReference type="EMBL" id="BGZK01001893">
    <property type="protein sequence ID" value="GBP87902.1"/>
    <property type="molecule type" value="Genomic_DNA"/>
</dbReference>
<accession>A0A4C1ZKR7</accession>